<proteinExistence type="predicted"/>
<name>A0A5J5Q5L8_GOSBA</name>
<reference evidence="2" key="1">
    <citation type="journal article" date="2020" name="Nat. Genet.">
        <title>Genomic diversifications of five Gossypium allopolyploid species and their impact on cotton improvement.</title>
        <authorList>
            <person name="Chen Z.J."/>
            <person name="Sreedasyam A."/>
            <person name="Ando A."/>
            <person name="Song Q."/>
            <person name="De Santiago L.M."/>
            <person name="Hulse-Kemp A.M."/>
            <person name="Ding M."/>
            <person name="Ye W."/>
            <person name="Kirkbride R.C."/>
            <person name="Jenkins J."/>
            <person name="Plott C."/>
            <person name="Lovell J."/>
            <person name="Lin Y.M."/>
            <person name="Vaughn R."/>
            <person name="Liu B."/>
            <person name="Simpson S."/>
            <person name="Scheffler B.E."/>
            <person name="Wen L."/>
            <person name="Saski C.A."/>
            <person name="Grover C.E."/>
            <person name="Hu G."/>
            <person name="Conover J.L."/>
            <person name="Carlson J.W."/>
            <person name="Shu S."/>
            <person name="Boston L.B."/>
            <person name="Williams M."/>
            <person name="Peterson D.G."/>
            <person name="McGee K."/>
            <person name="Jones D.C."/>
            <person name="Wendel J.F."/>
            <person name="Stelly D.M."/>
            <person name="Grimwood J."/>
            <person name="Schmutz J."/>
        </authorList>
    </citation>
    <scope>NUCLEOTIDE SEQUENCE [LARGE SCALE GENOMIC DNA]</scope>
    <source>
        <strain evidence="2">cv. 3-79</strain>
    </source>
</reference>
<dbReference type="OrthoDB" id="983479at2759"/>
<sequence>MVMLKLHCRNSQVRQPYPALIYLVMGIDKSLDLTASDLIDRLSFQAQQDISNLKNMLRDGKENKFVGIHSYYRFPTQNPLILLFVEF</sequence>
<dbReference type="EMBL" id="CM018223">
    <property type="protein sequence ID" value="KAB2013799.1"/>
    <property type="molecule type" value="Genomic_DNA"/>
</dbReference>
<gene>
    <name evidence="1" type="ORF">ES319_D09G181400v1</name>
</gene>
<accession>A0A5J5Q5L8</accession>
<organism evidence="1 2">
    <name type="scientific">Gossypium barbadense</name>
    <name type="common">Sea Island cotton</name>
    <name type="synonym">Hibiscus barbadensis</name>
    <dbReference type="NCBI Taxonomy" id="3634"/>
    <lineage>
        <taxon>Eukaryota</taxon>
        <taxon>Viridiplantae</taxon>
        <taxon>Streptophyta</taxon>
        <taxon>Embryophyta</taxon>
        <taxon>Tracheophyta</taxon>
        <taxon>Spermatophyta</taxon>
        <taxon>Magnoliopsida</taxon>
        <taxon>eudicotyledons</taxon>
        <taxon>Gunneridae</taxon>
        <taxon>Pentapetalae</taxon>
        <taxon>rosids</taxon>
        <taxon>malvids</taxon>
        <taxon>Malvales</taxon>
        <taxon>Malvaceae</taxon>
        <taxon>Malvoideae</taxon>
        <taxon>Gossypium</taxon>
    </lineage>
</organism>
<dbReference type="Proteomes" id="UP000327439">
    <property type="component" value="Chromosome D09"/>
</dbReference>
<evidence type="ECO:0000313" key="2">
    <source>
        <dbReference type="Proteomes" id="UP000327439"/>
    </source>
</evidence>
<dbReference type="AlphaFoldDB" id="A0A5J5Q5L8"/>
<protein>
    <submittedName>
        <fullName evidence="1">Uncharacterized protein</fullName>
    </submittedName>
</protein>
<evidence type="ECO:0000313" key="1">
    <source>
        <dbReference type="EMBL" id="KAB2013799.1"/>
    </source>
</evidence>
<keyword evidence="2" id="KW-1185">Reference proteome</keyword>